<sequence>MNKNPIRAGEIVVFNVDVSPTEFLLVCLS</sequence>
<evidence type="ECO:0000313" key="1">
    <source>
        <dbReference type="EMBL" id="JAE06333.1"/>
    </source>
</evidence>
<reference evidence="1" key="2">
    <citation type="journal article" date="2015" name="Data Brief">
        <title>Shoot transcriptome of the giant reed, Arundo donax.</title>
        <authorList>
            <person name="Barrero R.A."/>
            <person name="Guerrero F.D."/>
            <person name="Moolhuijzen P."/>
            <person name="Goolsby J.A."/>
            <person name="Tidwell J."/>
            <person name="Bellgard S.E."/>
            <person name="Bellgard M.I."/>
        </authorList>
    </citation>
    <scope>NUCLEOTIDE SEQUENCE</scope>
    <source>
        <tissue evidence="1">Shoot tissue taken approximately 20 cm above the soil surface</tissue>
    </source>
</reference>
<dbReference type="EMBL" id="GBRH01191563">
    <property type="protein sequence ID" value="JAE06333.1"/>
    <property type="molecule type" value="Transcribed_RNA"/>
</dbReference>
<organism evidence="1">
    <name type="scientific">Arundo donax</name>
    <name type="common">Giant reed</name>
    <name type="synonym">Donax arundinaceus</name>
    <dbReference type="NCBI Taxonomy" id="35708"/>
    <lineage>
        <taxon>Eukaryota</taxon>
        <taxon>Viridiplantae</taxon>
        <taxon>Streptophyta</taxon>
        <taxon>Embryophyta</taxon>
        <taxon>Tracheophyta</taxon>
        <taxon>Spermatophyta</taxon>
        <taxon>Magnoliopsida</taxon>
        <taxon>Liliopsida</taxon>
        <taxon>Poales</taxon>
        <taxon>Poaceae</taxon>
        <taxon>PACMAD clade</taxon>
        <taxon>Arundinoideae</taxon>
        <taxon>Arundineae</taxon>
        <taxon>Arundo</taxon>
    </lineage>
</organism>
<dbReference type="AlphaFoldDB" id="A0A0A9FDI9"/>
<reference evidence="1" key="1">
    <citation type="submission" date="2014-09" db="EMBL/GenBank/DDBJ databases">
        <authorList>
            <person name="Magalhaes I.L.F."/>
            <person name="Oliveira U."/>
            <person name="Santos F.R."/>
            <person name="Vidigal T.H.D.A."/>
            <person name="Brescovit A.D."/>
            <person name="Santos A.J."/>
        </authorList>
    </citation>
    <scope>NUCLEOTIDE SEQUENCE</scope>
    <source>
        <tissue evidence="1">Shoot tissue taken approximately 20 cm above the soil surface</tissue>
    </source>
</reference>
<name>A0A0A9FDI9_ARUDO</name>
<accession>A0A0A9FDI9</accession>
<proteinExistence type="predicted"/>
<protein>
    <submittedName>
        <fullName evidence="1">Uncharacterized protein</fullName>
    </submittedName>
</protein>